<evidence type="ECO:0000313" key="5">
    <source>
        <dbReference type="Proteomes" id="UP000292884"/>
    </source>
</evidence>
<dbReference type="SUPFAM" id="SSF55486">
    <property type="entry name" value="Metalloproteases ('zincins'), catalytic domain"/>
    <property type="match status" value="1"/>
</dbReference>
<dbReference type="OrthoDB" id="9814383at2"/>
<organism evidence="4 5">
    <name type="scientific">Pedobacter frigiditerrae</name>
    <dbReference type="NCBI Taxonomy" id="2530452"/>
    <lineage>
        <taxon>Bacteria</taxon>
        <taxon>Pseudomonadati</taxon>
        <taxon>Bacteroidota</taxon>
        <taxon>Sphingobacteriia</taxon>
        <taxon>Sphingobacteriales</taxon>
        <taxon>Sphingobacteriaceae</taxon>
        <taxon>Pedobacter</taxon>
    </lineage>
</organism>
<feature type="region of interest" description="Disordered" evidence="1">
    <location>
        <begin position="781"/>
        <end position="802"/>
    </location>
</feature>
<dbReference type="PANTHER" id="PTHR11533">
    <property type="entry name" value="PROTEASE M1 ZINC METALLOPROTEASE"/>
    <property type="match status" value="1"/>
</dbReference>
<dbReference type="Proteomes" id="UP000292884">
    <property type="component" value="Unassembled WGS sequence"/>
</dbReference>
<dbReference type="GO" id="GO:0070006">
    <property type="term" value="F:metalloaminopeptidase activity"/>
    <property type="evidence" value="ECO:0007669"/>
    <property type="project" value="TreeGrafter"/>
</dbReference>
<dbReference type="GO" id="GO:0008270">
    <property type="term" value="F:zinc ion binding"/>
    <property type="evidence" value="ECO:0007669"/>
    <property type="project" value="InterPro"/>
</dbReference>
<dbReference type="EMBL" id="SJSK01000001">
    <property type="protein sequence ID" value="TCC94128.1"/>
    <property type="molecule type" value="Genomic_DNA"/>
</dbReference>
<dbReference type="Pfam" id="PF01433">
    <property type="entry name" value="Peptidase_M1"/>
    <property type="match status" value="1"/>
</dbReference>
<evidence type="ECO:0000256" key="2">
    <source>
        <dbReference type="SAM" id="SignalP"/>
    </source>
</evidence>
<comment type="caution">
    <text evidence="4">The sequence shown here is derived from an EMBL/GenBank/DDBJ whole genome shotgun (WGS) entry which is preliminary data.</text>
</comment>
<keyword evidence="5" id="KW-1185">Reference proteome</keyword>
<name>A0A4R0N2Q9_9SPHI</name>
<dbReference type="InterPro" id="IPR014782">
    <property type="entry name" value="Peptidase_M1_dom"/>
</dbReference>
<dbReference type="Gene3D" id="1.10.390.10">
    <property type="entry name" value="Neutral Protease Domain 2"/>
    <property type="match status" value="1"/>
</dbReference>
<dbReference type="GO" id="GO:0005615">
    <property type="term" value="C:extracellular space"/>
    <property type="evidence" value="ECO:0007669"/>
    <property type="project" value="TreeGrafter"/>
</dbReference>
<proteinExistence type="predicted"/>
<feature type="signal peptide" evidence="2">
    <location>
        <begin position="1"/>
        <end position="20"/>
    </location>
</feature>
<feature type="chain" id="PRO_5020221808" evidence="2">
    <location>
        <begin position="21"/>
        <end position="802"/>
    </location>
</feature>
<dbReference type="GO" id="GO:0042277">
    <property type="term" value="F:peptide binding"/>
    <property type="evidence" value="ECO:0007669"/>
    <property type="project" value="TreeGrafter"/>
</dbReference>
<dbReference type="InterPro" id="IPR027268">
    <property type="entry name" value="Peptidase_M4/M1_CTD_sf"/>
</dbReference>
<dbReference type="PANTHER" id="PTHR11533:SF174">
    <property type="entry name" value="PUROMYCIN-SENSITIVE AMINOPEPTIDASE-RELATED"/>
    <property type="match status" value="1"/>
</dbReference>
<feature type="domain" description="Peptidase M1 membrane alanine aminopeptidase" evidence="3">
    <location>
        <begin position="371"/>
        <end position="568"/>
    </location>
</feature>
<reference evidence="4 5" key="1">
    <citation type="submission" date="2019-02" db="EMBL/GenBank/DDBJ databases">
        <title>Pedobacter sp. RP-1-13 sp. nov., isolated from Arctic soil.</title>
        <authorList>
            <person name="Dahal R.H."/>
        </authorList>
    </citation>
    <scope>NUCLEOTIDE SEQUENCE [LARGE SCALE GENOMIC DNA]</scope>
    <source>
        <strain evidence="4 5">RP-1-13</strain>
    </source>
</reference>
<protein>
    <submittedName>
        <fullName evidence="4">M1 family peptidase</fullName>
    </submittedName>
</protein>
<gene>
    <name evidence="4" type="ORF">EZ428_04945</name>
</gene>
<evidence type="ECO:0000313" key="4">
    <source>
        <dbReference type="EMBL" id="TCC94128.1"/>
    </source>
</evidence>
<keyword evidence="2" id="KW-0732">Signal</keyword>
<dbReference type="CDD" id="cd09604">
    <property type="entry name" value="M1_APN_like"/>
    <property type="match status" value="1"/>
</dbReference>
<dbReference type="GO" id="GO:0016020">
    <property type="term" value="C:membrane"/>
    <property type="evidence" value="ECO:0007669"/>
    <property type="project" value="TreeGrafter"/>
</dbReference>
<dbReference type="GO" id="GO:0005737">
    <property type="term" value="C:cytoplasm"/>
    <property type="evidence" value="ECO:0007669"/>
    <property type="project" value="TreeGrafter"/>
</dbReference>
<evidence type="ECO:0000256" key="1">
    <source>
        <dbReference type="SAM" id="MobiDB-lite"/>
    </source>
</evidence>
<accession>A0A4R0N2Q9</accession>
<sequence length="802" mass="90388">MNKFYKLFSLLAITSQIAVAQNILNNPGSNHGNKFEQLGTILNTPNEQRTASGAPGIKYWQQRADYNIKCELDEKALTLNGSETITYHNNSPDVLTYIWIQLDENEHNNLRNAGYQNSSRMPAGATTAQVDNLAPKTESNGYGIAIKKLTDATGKKLSYTINKTMMRIEIPALKSGAVFVFNIDWSYKITDRIAGGGRGGYEFFPADGNHLFTMAQWFPRLCVYSDFQGWQNHQFTGRGEFALTFGNYNVQMTVPADHMVGSTGECLNYSAVLTPTQLARYNKAKTSTIAPVEIVTLAEAKAAEAKKSEAKKTWVFQANNVRDFAWTSSRKFVWDAMAQPIAGKNVMCMSFYGKEAYSLYSKFSSRAVAHTIKTYSDFTIPYPYPVAQSIEAANGMEYPMICFNYGRTDADGTYSESTKNGMLGVVIHEVGHNFFPMIINSDERQWTWMDEGLNSFVEYLTEELWDNKFPSKKGPAYTIVPYMKLPKDQLEPIMSNSENIVNFGPNAYSKPATGLNILRETIMGRELFDYAFKEYSRRWAFRHPTPADLFRTMEDASGEDLDWFWRGWFYGTDPVDISLDSVRYAKPDFSTTAAGGAGRFGGGNRPGGVRVDPPAVNAFEDISKIRNRQDANIKFYTDKDLAARDFYWKYDRGLTTVDTTLAARPQVQPARLPMEEFRADEKAKYGNKFFYELNFSNKGGLVMPIIVEFTFKDGTKLMDRIPAQIWRLNELKTSKFYVHDKEVASIKLDPLRETADIDETNNAWGGGSTPSKFQLFKMRAGGAPARGQSVGSNPMQMEKKSK</sequence>
<dbReference type="RefSeq" id="WP_131551989.1">
    <property type="nucleotide sequence ID" value="NZ_SJSK01000001.1"/>
</dbReference>
<evidence type="ECO:0000259" key="3">
    <source>
        <dbReference type="Pfam" id="PF01433"/>
    </source>
</evidence>
<dbReference type="AlphaFoldDB" id="A0A4R0N2Q9"/>
<dbReference type="InterPro" id="IPR050344">
    <property type="entry name" value="Peptidase_M1_aminopeptidases"/>
</dbReference>
<dbReference type="GO" id="GO:0043171">
    <property type="term" value="P:peptide catabolic process"/>
    <property type="evidence" value="ECO:0007669"/>
    <property type="project" value="TreeGrafter"/>
</dbReference>